<protein>
    <submittedName>
        <fullName evidence="1">Uncharacterized protein</fullName>
    </submittedName>
</protein>
<dbReference type="EMBL" id="CXSU01000012">
    <property type="protein sequence ID" value="CTQ51291.1"/>
    <property type="molecule type" value="Genomic_DNA"/>
</dbReference>
<dbReference type="Proteomes" id="UP000049222">
    <property type="component" value="Unassembled WGS sequence"/>
</dbReference>
<sequence>MRSALVAVALCVASPIQGQEQVELLVHGAMIESPEGTPLATATWVGDVPEAGFFLTSNAVLSADEPCLRYWADGPCSPLRPGSKAASALEGMAWISVAALETESQAKFDANPITAMPMVGSFDPATDPPVAVFVTQNSFEGWEVPVSPVPISGGAGDLLTLRNPALSGFTLGAPVATVEKGLIGVVVRAADGAAQVAGLSTVVDAAVSEGIPVLSTMQSLSVEDGGLPPRIESEMGRVVVFADWGSLGWIGGYYGPSMGGGFDETFVATIEFSTWNIASDGQATFYAGSDKTLPLIPAGQSLAATRGGPTSDHMATCIVHATPSSAGRRALVVQLWRLMPHLGTSQSGGRHFEDASVVVTDWADGDTACADALGTLDEARLAVLFGQAPPAPQEAAKEAEEATAMQVEAVSKVLPSEGQGNSASTATWQELPLWEATGLAAVQIPLGERSLIVGCTESRELAVALILAEGEVLFTIAGIPAQESGMNQGTAYGLFAAGSKDRLIRGALEWDDEGGPQKIAGPPESALIGEC</sequence>
<proteinExistence type="predicted"/>
<organism evidence="1 2">
    <name type="scientific">Jannaschia donghaensis</name>
    <dbReference type="NCBI Taxonomy" id="420998"/>
    <lineage>
        <taxon>Bacteria</taxon>
        <taxon>Pseudomonadati</taxon>
        <taxon>Pseudomonadota</taxon>
        <taxon>Alphaproteobacteria</taxon>
        <taxon>Rhodobacterales</taxon>
        <taxon>Roseobacteraceae</taxon>
        <taxon>Jannaschia</taxon>
    </lineage>
</organism>
<accession>A0A0M6YLQ3</accession>
<evidence type="ECO:0000313" key="2">
    <source>
        <dbReference type="Proteomes" id="UP000049222"/>
    </source>
</evidence>
<dbReference type="AlphaFoldDB" id="A0A0M6YLQ3"/>
<gene>
    <name evidence="1" type="ORF">JDO7802_03330</name>
</gene>
<reference evidence="1 2" key="1">
    <citation type="submission" date="2015-07" db="EMBL/GenBank/DDBJ databases">
        <authorList>
            <person name="Noorani M."/>
        </authorList>
    </citation>
    <scope>NUCLEOTIDE SEQUENCE [LARGE SCALE GENOMIC DNA]</scope>
    <source>
        <strain evidence="1 2">CECT 7802</strain>
    </source>
</reference>
<evidence type="ECO:0000313" key="1">
    <source>
        <dbReference type="EMBL" id="CTQ51291.1"/>
    </source>
</evidence>
<keyword evidence="2" id="KW-1185">Reference proteome</keyword>
<name>A0A0M6YLQ3_9RHOB</name>